<dbReference type="EMBL" id="LRVM01000001">
    <property type="protein sequence ID" value="KXL54418.1"/>
    <property type="molecule type" value="Genomic_DNA"/>
</dbReference>
<evidence type="ECO:0000313" key="1">
    <source>
        <dbReference type="EMBL" id="KXL54418.1"/>
    </source>
</evidence>
<reference evidence="1 2" key="1">
    <citation type="submission" date="2016-01" db="EMBL/GenBank/DDBJ databases">
        <title>Genome sequence of Clostridium neopropionicum X4, DSM-3847.</title>
        <authorList>
            <person name="Poehlein A."/>
            <person name="Beck M.H."/>
            <person name="Bengelsdorf F.R."/>
            <person name="Daniel R."/>
            <person name="Duerre P."/>
        </authorList>
    </citation>
    <scope>NUCLEOTIDE SEQUENCE [LARGE SCALE GENOMIC DNA]</scope>
    <source>
        <strain evidence="1 2">DSM-3847</strain>
    </source>
</reference>
<evidence type="ECO:0000313" key="2">
    <source>
        <dbReference type="Proteomes" id="UP000070539"/>
    </source>
</evidence>
<keyword evidence="2" id="KW-1185">Reference proteome</keyword>
<dbReference type="AlphaFoldDB" id="A0A136WIM3"/>
<protein>
    <submittedName>
        <fullName evidence="1">Uncharacterized protein</fullName>
    </submittedName>
</protein>
<name>A0A136WIM3_9FIRM</name>
<comment type="caution">
    <text evidence="1">The sequence shown here is derived from an EMBL/GenBank/DDBJ whole genome shotgun (WGS) entry which is preliminary data.</text>
</comment>
<sequence>MNDFYGVMLICPVHKAPFEVLADWKYIGGIWYGNGSSYPEEICKKKEDAK</sequence>
<proteinExistence type="predicted"/>
<dbReference type="STRING" id="36847.CLNEO_05240"/>
<dbReference type="Proteomes" id="UP000070539">
    <property type="component" value="Unassembled WGS sequence"/>
</dbReference>
<gene>
    <name evidence="1" type="ORF">CLNEO_05240</name>
</gene>
<organism evidence="1 2">
    <name type="scientific">Anaerotignum neopropionicum</name>
    <dbReference type="NCBI Taxonomy" id="36847"/>
    <lineage>
        <taxon>Bacteria</taxon>
        <taxon>Bacillati</taxon>
        <taxon>Bacillota</taxon>
        <taxon>Clostridia</taxon>
        <taxon>Lachnospirales</taxon>
        <taxon>Anaerotignaceae</taxon>
        <taxon>Anaerotignum</taxon>
    </lineage>
</organism>
<accession>A0A136WIM3</accession>
<dbReference type="RefSeq" id="WP_157723456.1">
    <property type="nucleotide sequence ID" value="NZ_LRVM01000001.1"/>
</dbReference>